<dbReference type="AlphaFoldDB" id="E6MGG1"/>
<dbReference type="STRING" id="887929.HMP0721_1094"/>
<dbReference type="CDD" id="cd00947">
    <property type="entry name" value="TBP_aldolase_IIB"/>
    <property type="match status" value="1"/>
</dbReference>
<dbReference type="InterPro" id="IPR050246">
    <property type="entry name" value="Class_II_FBP_aldolase"/>
</dbReference>
<dbReference type="Gene3D" id="3.20.20.70">
    <property type="entry name" value="Aldolase class I"/>
    <property type="match status" value="1"/>
</dbReference>
<dbReference type="EMBL" id="AEQN01000016">
    <property type="protein sequence ID" value="EFV01701.1"/>
    <property type="molecule type" value="Genomic_DNA"/>
</dbReference>
<proteinExistence type="predicted"/>
<name>E6MGG1_9FIRM</name>
<evidence type="ECO:0000313" key="3">
    <source>
        <dbReference type="EMBL" id="EFV01701.1"/>
    </source>
</evidence>
<dbReference type="Pfam" id="PF01116">
    <property type="entry name" value="F_bP_aldolase"/>
    <property type="match status" value="1"/>
</dbReference>
<evidence type="ECO:0000259" key="2">
    <source>
        <dbReference type="SMART" id="SM00481"/>
    </source>
</evidence>
<dbReference type="InterPro" id="IPR000771">
    <property type="entry name" value="FBA_II"/>
</dbReference>
<dbReference type="GO" id="GO:0008270">
    <property type="term" value="F:zinc ion binding"/>
    <property type="evidence" value="ECO:0007669"/>
    <property type="project" value="InterPro"/>
</dbReference>
<comment type="cofactor">
    <cofactor evidence="1">
        <name>Zn(2+)</name>
        <dbReference type="ChEBI" id="CHEBI:29105"/>
    </cofactor>
</comment>
<organism evidence="3 4">
    <name type="scientific">Pseudoramibacter alactolyticus ATCC 23263</name>
    <dbReference type="NCBI Taxonomy" id="887929"/>
    <lineage>
        <taxon>Bacteria</taxon>
        <taxon>Bacillati</taxon>
        <taxon>Bacillota</taxon>
        <taxon>Clostridia</taxon>
        <taxon>Eubacteriales</taxon>
        <taxon>Eubacteriaceae</taxon>
        <taxon>Pseudoramibacter</taxon>
    </lineage>
</organism>
<evidence type="ECO:0000256" key="1">
    <source>
        <dbReference type="ARBA" id="ARBA00001947"/>
    </source>
</evidence>
<keyword evidence="4" id="KW-1185">Reference proteome</keyword>
<gene>
    <name evidence="3" type="ORF">HMP0721_1094</name>
</gene>
<dbReference type="GO" id="GO:0005975">
    <property type="term" value="P:carbohydrate metabolic process"/>
    <property type="evidence" value="ECO:0007669"/>
    <property type="project" value="InterPro"/>
</dbReference>
<dbReference type="InterPro" id="IPR016195">
    <property type="entry name" value="Pol/histidinol_Pase-like"/>
</dbReference>
<protein>
    <submittedName>
        <fullName evidence="3">Ketose-bisphosphate aldolase</fullName>
    </submittedName>
</protein>
<dbReference type="SUPFAM" id="SSF51569">
    <property type="entry name" value="Aldolase"/>
    <property type="match status" value="1"/>
</dbReference>
<dbReference type="PANTHER" id="PTHR30304:SF0">
    <property type="entry name" value="D-TAGATOSE-1,6-BISPHOSPHATE ALDOLASE SUBUNIT GATY-RELATED"/>
    <property type="match status" value="1"/>
</dbReference>
<dbReference type="Gene3D" id="3.20.20.140">
    <property type="entry name" value="Metal-dependent hydrolases"/>
    <property type="match status" value="1"/>
</dbReference>
<dbReference type="Gene3D" id="1.10.150.650">
    <property type="match status" value="1"/>
</dbReference>
<sequence>MTYVNMKTMLEKAKKNHYAVGAFNIVNELTAKAVVETAEDLKQDVILQTSVKTVKEFGAKELMDILKPLAQNTKINVAIHLDHSRDIEYTKECIAAGWSSVMYDGSQLSLEENIANTKIIADYAHKRNVTVEGELGAIVGVEDDIVVEKDGGAFANPKDCKKFMAETGVDALAPAVGTAHGVYKGEINLNYKLMQDINAFSPVPLVLHGGTGLSTEMFDRMIQSGAAKINISTAIKIAYCQGMREYMDENPQQNDPLKLDAFVGDCVKEVARKHIRLFSQMDRAPYAVDLHTHSTRSDGGDTPQELIDNAAKRGVRVLALTDHDVIPPQKIEVNGIMVDPIAYAKTKGIQFIPGIEFSCETLVDDVHIVALGCDFHHQKILDVNRKIVQSKIDSYYQLTALLTEKGMPIAWDEVLNYGGIPRKPEDVQKKIIFNLMAEKGYTDTWIEAKLLCRNNPEYGIKRKKPSAVEIIRLIHEVGGIAILAHPYLIDDVVRVDDGKMSRDDFIDWLIAEGLDGIEASYTYDKTTYGGELTKEEIIQKVKKDYSNRVKIISGGSDYHADYKRTDQKVRDIGECGITYEYFSNNALLSKLEGGDQNEGTT</sequence>
<dbReference type="eggNOG" id="COG0191">
    <property type="taxonomic scope" value="Bacteria"/>
</dbReference>
<accession>E6MGG1</accession>
<dbReference type="SUPFAM" id="SSF89550">
    <property type="entry name" value="PHP domain-like"/>
    <property type="match status" value="1"/>
</dbReference>
<dbReference type="PANTHER" id="PTHR30304">
    <property type="entry name" value="D-TAGATOSE-1,6-BISPHOSPHATE ALDOLASE"/>
    <property type="match status" value="1"/>
</dbReference>
<dbReference type="SMART" id="SM00481">
    <property type="entry name" value="POLIIIAc"/>
    <property type="match status" value="1"/>
</dbReference>
<dbReference type="Proteomes" id="UP000004754">
    <property type="component" value="Unassembled WGS sequence"/>
</dbReference>
<dbReference type="HOGENOM" id="CLU_031873_0_0_9"/>
<dbReference type="GO" id="GO:0016832">
    <property type="term" value="F:aldehyde-lyase activity"/>
    <property type="evidence" value="ECO:0007669"/>
    <property type="project" value="InterPro"/>
</dbReference>
<reference evidence="3 4" key="1">
    <citation type="submission" date="2010-12" db="EMBL/GenBank/DDBJ databases">
        <authorList>
            <person name="Muzny D."/>
            <person name="Qin X."/>
            <person name="Deng J."/>
            <person name="Jiang H."/>
            <person name="Liu Y."/>
            <person name="Qu J."/>
            <person name="Song X.-Z."/>
            <person name="Zhang L."/>
            <person name="Thornton R."/>
            <person name="Coyle M."/>
            <person name="Francisco L."/>
            <person name="Jackson L."/>
            <person name="Javaid M."/>
            <person name="Korchina V."/>
            <person name="Kovar C."/>
            <person name="Mata R."/>
            <person name="Mathew T."/>
            <person name="Ngo R."/>
            <person name="Nguyen L."/>
            <person name="Nguyen N."/>
            <person name="Okwuonu G."/>
            <person name="Ongeri F."/>
            <person name="Pham C."/>
            <person name="Simmons D."/>
            <person name="Wilczek-Boney K."/>
            <person name="Hale W."/>
            <person name="Jakkamsetti A."/>
            <person name="Pham P."/>
            <person name="Ruth R."/>
            <person name="San Lucas F."/>
            <person name="Warren J."/>
            <person name="Zhang J."/>
            <person name="Zhao Z."/>
            <person name="Zhou C."/>
            <person name="Zhu D."/>
            <person name="Lee S."/>
            <person name="Bess C."/>
            <person name="Blankenburg K."/>
            <person name="Forbes L."/>
            <person name="Fu Q."/>
            <person name="Gubbala S."/>
            <person name="Hirani K."/>
            <person name="Jayaseelan J.C."/>
            <person name="Lara F."/>
            <person name="Munidasa M."/>
            <person name="Palculict T."/>
            <person name="Patil S."/>
            <person name="Pu L.-L."/>
            <person name="Saada N."/>
            <person name="Tang L."/>
            <person name="Weissenberger G."/>
            <person name="Zhu Y."/>
            <person name="Hemphill L."/>
            <person name="Shang Y."/>
            <person name="Youmans B."/>
            <person name="Ayvaz T."/>
            <person name="Ross M."/>
            <person name="Santibanez J."/>
            <person name="Aqrawi P."/>
            <person name="Gross S."/>
            <person name="Joshi V."/>
            <person name="Fowler G."/>
            <person name="Nazareth L."/>
            <person name="Reid J."/>
            <person name="Worley K."/>
            <person name="Petrosino J."/>
            <person name="Highlander S."/>
            <person name="Gibbs R."/>
        </authorList>
    </citation>
    <scope>NUCLEOTIDE SEQUENCE [LARGE SCALE GENOMIC DNA]</scope>
    <source>
        <strain evidence="3 4">ATCC 23263</strain>
    </source>
</reference>
<dbReference type="InterPro" id="IPR004013">
    <property type="entry name" value="PHP_dom"/>
</dbReference>
<dbReference type="CDD" id="cd07438">
    <property type="entry name" value="PHP_HisPPase_AMP"/>
    <property type="match status" value="1"/>
</dbReference>
<dbReference type="OrthoDB" id="9804333at2"/>
<dbReference type="InterPro" id="IPR003141">
    <property type="entry name" value="Pol/His_phosphatase_N"/>
</dbReference>
<dbReference type="InterPro" id="IPR013785">
    <property type="entry name" value="Aldolase_TIM"/>
</dbReference>
<feature type="domain" description="Polymerase/histidinol phosphatase N-terminal" evidence="2">
    <location>
        <begin position="288"/>
        <end position="361"/>
    </location>
</feature>
<dbReference type="Pfam" id="PF02811">
    <property type="entry name" value="PHP"/>
    <property type="match status" value="1"/>
</dbReference>
<comment type="caution">
    <text evidence="3">The sequence shown here is derived from an EMBL/GenBank/DDBJ whole genome shotgun (WGS) entry which is preliminary data.</text>
</comment>
<dbReference type="eggNOG" id="COG0613">
    <property type="taxonomic scope" value="Bacteria"/>
</dbReference>
<dbReference type="RefSeq" id="WP_006598518.1">
    <property type="nucleotide sequence ID" value="NZ_GL622359.1"/>
</dbReference>
<evidence type="ECO:0000313" key="4">
    <source>
        <dbReference type="Proteomes" id="UP000004754"/>
    </source>
</evidence>
<dbReference type="NCBIfam" id="TIGR00167">
    <property type="entry name" value="cbbA"/>
    <property type="match status" value="1"/>
</dbReference>